<dbReference type="Proteomes" id="UP000190973">
    <property type="component" value="Unassembled WGS sequence"/>
</dbReference>
<dbReference type="EMBL" id="LZZI01000030">
    <property type="protein sequence ID" value="OOM61830.1"/>
    <property type="molecule type" value="Genomic_DNA"/>
</dbReference>
<dbReference type="AlphaFoldDB" id="A0A1S8S8F2"/>
<dbReference type="Gene3D" id="1.10.1660.10">
    <property type="match status" value="1"/>
</dbReference>
<reference evidence="1 2" key="1">
    <citation type="submission" date="2016-05" db="EMBL/GenBank/DDBJ databases">
        <title>Microbial solvent formation.</title>
        <authorList>
            <person name="Poehlein A."/>
            <person name="Montoya Solano J.D."/>
            <person name="Flitsch S."/>
            <person name="Krabben P."/>
            <person name="Duerre P."/>
            <person name="Daniel R."/>
        </authorList>
    </citation>
    <scope>NUCLEOTIDE SEQUENCE [LARGE SCALE GENOMIC DNA]</scope>
    <source>
        <strain evidence="1 2">DSM 53</strain>
    </source>
</reference>
<proteinExistence type="predicted"/>
<name>A0A1S8S8F2_CLOBE</name>
<gene>
    <name evidence="1" type="ORF">CLBCK_21000</name>
</gene>
<sequence length="87" mass="10564">MKYSIMPIEQIKEFVVLNSQGDCTLYKRLELILKHRENVQKKIDGLNKYMEHINYKVDYFTMACELGTEKELKKQQYPNHFYIKEDK</sequence>
<protein>
    <submittedName>
        <fullName evidence="1">Uncharacterized protein</fullName>
    </submittedName>
</protein>
<comment type="caution">
    <text evidence="1">The sequence shown here is derived from an EMBL/GenBank/DDBJ whole genome shotgun (WGS) entry which is preliminary data.</text>
</comment>
<evidence type="ECO:0000313" key="2">
    <source>
        <dbReference type="Proteomes" id="UP000190973"/>
    </source>
</evidence>
<organism evidence="1 2">
    <name type="scientific">Clostridium beijerinckii</name>
    <name type="common">Clostridium MP</name>
    <dbReference type="NCBI Taxonomy" id="1520"/>
    <lineage>
        <taxon>Bacteria</taxon>
        <taxon>Bacillati</taxon>
        <taxon>Bacillota</taxon>
        <taxon>Clostridia</taxon>
        <taxon>Eubacteriales</taxon>
        <taxon>Clostridiaceae</taxon>
        <taxon>Clostridium</taxon>
    </lineage>
</organism>
<dbReference type="InterPro" id="IPR009061">
    <property type="entry name" value="DNA-bd_dom_put_sf"/>
</dbReference>
<accession>A0A1S8S8F2</accession>
<dbReference type="SUPFAM" id="SSF46955">
    <property type="entry name" value="Putative DNA-binding domain"/>
    <property type="match status" value="1"/>
</dbReference>
<dbReference type="RefSeq" id="WP_241407515.1">
    <property type="nucleotide sequence ID" value="NZ_JABTAE010000001.1"/>
</dbReference>
<evidence type="ECO:0000313" key="1">
    <source>
        <dbReference type="EMBL" id="OOM61830.1"/>
    </source>
</evidence>